<feature type="region of interest" description="Disordered" evidence="10">
    <location>
        <begin position="388"/>
        <end position="440"/>
    </location>
</feature>
<gene>
    <name evidence="15" type="ORF">GCM10023205_51420</name>
</gene>
<dbReference type="InterPro" id="IPR050482">
    <property type="entry name" value="Sensor_HK_TwoCompSys"/>
</dbReference>
<dbReference type="EMBL" id="BAABHS010000019">
    <property type="protein sequence ID" value="GAA4977550.1"/>
    <property type="molecule type" value="Genomic_DNA"/>
</dbReference>
<dbReference type="PANTHER" id="PTHR24421">
    <property type="entry name" value="NITRATE/NITRITE SENSOR PROTEIN NARX-RELATED"/>
    <property type="match status" value="1"/>
</dbReference>
<organism evidence="15 16">
    <name type="scientific">Yinghuangia aomiensis</name>
    <dbReference type="NCBI Taxonomy" id="676205"/>
    <lineage>
        <taxon>Bacteria</taxon>
        <taxon>Bacillati</taxon>
        <taxon>Actinomycetota</taxon>
        <taxon>Actinomycetes</taxon>
        <taxon>Kitasatosporales</taxon>
        <taxon>Streptomycetaceae</taxon>
        <taxon>Yinghuangia</taxon>
    </lineage>
</organism>
<evidence type="ECO:0000256" key="9">
    <source>
        <dbReference type="SAM" id="Coils"/>
    </source>
</evidence>
<keyword evidence="6 15" id="KW-0418">Kinase</keyword>
<reference evidence="16" key="1">
    <citation type="journal article" date="2019" name="Int. J. Syst. Evol. Microbiol.">
        <title>The Global Catalogue of Microorganisms (GCM) 10K type strain sequencing project: providing services to taxonomists for standard genome sequencing and annotation.</title>
        <authorList>
            <consortium name="The Broad Institute Genomics Platform"/>
            <consortium name="The Broad Institute Genome Sequencing Center for Infectious Disease"/>
            <person name="Wu L."/>
            <person name="Ma J."/>
        </authorList>
    </citation>
    <scope>NUCLEOTIDE SEQUENCE [LARGE SCALE GENOMIC DNA]</scope>
    <source>
        <strain evidence="16">JCM 17986</strain>
    </source>
</reference>
<keyword evidence="4" id="KW-0808">Transferase</keyword>
<dbReference type="InterPro" id="IPR055558">
    <property type="entry name" value="DUF7134"/>
</dbReference>
<keyword evidence="5" id="KW-0547">Nucleotide-binding</keyword>
<evidence type="ECO:0000256" key="4">
    <source>
        <dbReference type="ARBA" id="ARBA00022679"/>
    </source>
</evidence>
<dbReference type="SUPFAM" id="SSF55874">
    <property type="entry name" value="ATPase domain of HSP90 chaperone/DNA topoisomerase II/histidine kinase"/>
    <property type="match status" value="1"/>
</dbReference>
<feature type="transmembrane region" description="Helical" evidence="11">
    <location>
        <begin position="136"/>
        <end position="153"/>
    </location>
</feature>
<evidence type="ECO:0000256" key="6">
    <source>
        <dbReference type="ARBA" id="ARBA00022777"/>
    </source>
</evidence>
<evidence type="ECO:0000256" key="1">
    <source>
        <dbReference type="ARBA" id="ARBA00000085"/>
    </source>
</evidence>
<dbReference type="Pfam" id="PF02518">
    <property type="entry name" value="HATPase_c"/>
    <property type="match status" value="1"/>
</dbReference>
<dbReference type="Pfam" id="PF23539">
    <property type="entry name" value="DUF7134"/>
    <property type="match status" value="1"/>
</dbReference>
<evidence type="ECO:0000256" key="10">
    <source>
        <dbReference type="SAM" id="MobiDB-lite"/>
    </source>
</evidence>
<feature type="domain" description="Signal transduction histidine kinase subgroup 3 dimerisation and phosphoacceptor" evidence="13">
    <location>
        <begin position="188"/>
        <end position="253"/>
    </location>
</feature>
<evidence type="ECO:0000256" key="3">
    <source>
        <dbReference type="ARBA" id="ARBA00022553"/>
    </source>
</evidence>
<feature type="transmembrane region" description="Helical" evidence="11">
    <location>
        <begin position="72"/>
        <end position="92"/>
    </location>
</feature>
<keyword evidence="9" id="KW-0175">Coiled coil</keyword>
<evidence type="ECO:0000256" key="5">
    <source>
        <dbReference type="ARBA" id="ARBA00022741"/>
    </source>
</evidence>
<keyword evidence="11" id="KW-0812">Transmembrane</keyword>
<keyword evidence="3" id="KW-0597">Phosphoprotein</keyword>
<dbReference type="CDD" id="cd16917">
    <property type="entry name" value="HATPase_UhpB-NarQ-NarX-like"/>
    <property type="match status" value="1"/>
</dbReference>
<keyword evidence="11" id="KW-1133">Transmembrane helix</keyword>
<evidence type="ECO:0000259" key="13">
    <source>
        <dbReference type="Pfam" id="PF07730"/>
    </source>
</evidence>
<dbReference type="Pfam" id="PF07730">
    <property type="entry name" value="HisKA_3"/>
    <property type="match status" value="1"/>
</dbReference>
<dbReference type="RefSeq" id="WP_345678046.1">
    <property type="nucleotide sequence ID" value="NZ_BAABHS010000019.1"/>
</dbReference>
<dbReference type="InterPro" id="IPR036890">
    <property type="entry name" value="HATPase_C_sf"/>
</dbReference>
<accession>A0ABP9HSM7</accession>
<evidence type="ECO:0000259" key="14">
    <source>
        <dbReference type="Pfam" id="PF23539"/>
    </source>
</evidence>
<comment type="catalytic activity">
    <reaction evidence="1">
        <text>ATP + protein L-histidine = ADP + protein N-phospho-L-histidine.</text>
        <dbReference type="EC" id="2.7.13.3"/>
    </reaction>
</comment>
<feature type="transmembrane region" description="Helical" evidence="11">
    <location>
        <begin position="12"/>
        <end position="30"/>
    </location>
</feature>
<dbReference type="Gene3D" id="3.30.565.10">
    <property type="entry name" value="Histidine kinase-like ATPase, C-terminal domain"/>
    <property type="match status" value="1"/>
</dbReference>
<feature type="compositionally biased region" description="Low complexity" evidence="10">
    <location>
        <begin position="388"/>
        <end position="414"/>
    </location>
</feature>
<keyword evidence="16" id="KW-1185">Reference proteome</keyword>
<keyword evidence="11" id="KW-0472">Membrane</keyword>
<evidence type="ECO:0000313" key="16">
    <source>
        <dbReference type="Proteomes" id="UP001500466"/>
    </source>
</evidence>
<keyword evidence="7" id="KW-0067">ATP-binding</keyword>
<dbReference type="GO" id="GO:0016301">
    <property type="term" value="F:kinase activity"/>
    <property type="evidence" value="ECO:0007669"/>
    <property type="project" value="UniProtKB-KW"/>
</dbReference>
<name>A0ABP9HSM7_9ACTN</name>
<dbReference type="InterPro" id="IPR003594">
    <property type="entry name" value="HATPase_dom"/>
</dbReference>
<feature type="domain" description="DUF7134" evidence="14">
    <location>
        <begin position="4"/>
        <end position="160"/>
    </location>
</feature>
<dbReference type="Proteomes" id="UP001500466">
    <property type="component" value="Unassembled WGS sequence"/>
</dbReference>
<comment type="caution">
    <text evidence="15">The sequence shown here is derived from an EMBL/GenBank/DDBJ whole genome shotgun (WGS) entry which is preliminary data.</text>
</comment>
<keyword evidence="8" id="KW-0902">Two-component regulatory system</keyword>
<protein>
    <recommendedName>
        <fullName evidence="2">histidine kinase</fullName>
        <ecNumber evidence="2">2.7.13.3</ecNumber>
    </recommendedName>
</protein>
<dbReference type="EC" id="2.7.13.3" evidence="2"/>
<evidence type="ECO:0000256" key="7">
    <source>
        <dbReference type="ARBA" id="ARBA00022840"/>
    </source>
</evidence>
<evidence type="ECO:0000256" key="2">
    <source>
        <dbReference type="ARBA" id="ARBA00012438"/>
    </source>
</evidence>
<dbReference type="PANTHER" id="PTHR24421:SF10">
    <property type="entry name" value="NITRATE_NITRITE SENSOR PROTEIN NARQ"/>
    <property type="match status" value="1"/>
</dbReference>
<dbReference type="InterPro" id="IPR011712">
    <property type="entry name" value="Sig_transdc_His_kin_sub3_dim/P"/>
</dbReference>
<evidence type="ECO:0000259" key="12">
    <source>
        <dbReference type="Pfam" id="PF02518"/>
    </source>
</evidence>
<sequence length="440" mass="46389">MQRLYEWLRRHPFVVDAAGSFLLLMFALLISQNSDVGIDRAVAPPLAVLLCAAMAVRRVHLPLAAVGAVGGGLLQVAWGLDIQIADFAIVVVLHSGAKTGGKALSRFGLAMAVVGPALLVLREPPHTPGMDYRQAFFKWVLLSVLLIIAWVLGDSMRVKRAYYAELEGRAARLERERDAHAQVAAAAERARIARELHDVVAHNVSVMVVQADGAAYAIDGAPDRARDALGTIASTGREALAEMRRLLGVLRSESENRPYTPQPGVDQLGDLVDRVRDAGLSVELKITGVPVPLAQGVALAAYRIVQEALTNTRKHAGPTANAAVHLAYREDGLAMTITDDGRGADAPGDGMGHGLVGMRERVAMLGGRIDTGPAPDGGWRVHAQLPYAPDSAAPAPAGQAPRPARGPAEPVPAAEGRGLRTKLAALTGADRPLNTTAQGA</sequence>
<evidence type="ECO:0000256" key="8">
    <source>
        <dbReference type="ARBA" id="ARBA00023012"/>
    </source>
</evidence>
<feature type="domain" description="Histidine kinase/HSP90-like ATPase" evidence="12">
    <location>
        <begin position="298"/>
        <end position="388"/>
    </location>
</feature>
<proteinExistence type="predicted"/>
<evidence type="ECO:0000256" key="11">
    <source>
        <dbReference type="SAM" id="Phobius"/>
    </source>
</evidence>
<feature type="transmembrane region" description="Helical" evidence="11">
    <location>
        <begin position="104"/>
        <end position="121"/>
    </location>
</feature>
<evidence type="ECO:0000313" key="15">
    <source>
        <dbReference type="EMBL" id="GAA4977550.1"/>
    </source>
</evidence>
<feature type="coiled-coil region" evidence="9">
    <location>
        <begin position="156"/>
        <end position="190"/>
    </location>
</feature>
<dbReference type="Gene3D" id="1.20.5.1930">
    <property type="match status" value="1"/>
</dbReference>